<dbReference type="RefSeq" id="WP_160735556.1">
    <property type="nucleotide sequence ID" value="NZ_WTYT01000002.1"/>
</dbReference>
<reference evidence="2 3" key="1">
    <citation type="submission" date="2019-12" db="EMBL/GenBank/DDBJ databases">
        <title>Genomic-based taxomic classification of the family Erythrobacteraceae.</title>
        <authorList>
            <person name="Xu L."/>
        </authorList>
    </citation>
    <scope>NUCLEOTIDE SEQUENCE [LARGE SCALE GENOMIC DNA]</scope>
    <source>
        <strain evidence="2 3">LMG 29518</strain>
    </source>
</reference>
<evidence type="ECO:0000313" key="3">
    <source>
        <dbReference type="Proteomes" id="UP000438476"/>
    </source>
</evidence>
<dbReference type="AlphaFoldDB" id="A0A6I4T4Z6"/>
<feature type="signal peptide" evidence="1">
    <location>
        <begin position="1"/>
        <end position="17"/>
    </location>
</feature>
<protein>
    <recommendedName>
        <fullName evidence="4">Lipoprotein</fullName>
    </recommendedName>
</protein>
<evidence type="ECO:0000313" key="2">
    <source>
        <dbReference type="EMBL" id="MXO65123.1"/>
    </source>
</evidence>
<keyword evidence="1" id="KW-0732">Signal</keyword>
<accession>A0A6I4T4Z6</accession>
<organism evidence="2 3">
    <name type="scientific">Altericroceibacterium endophyticum</name>
    <dbReference type="NCBI Taxonomy" id="1808508"/>
    <lineage>
        <taxon>Bacteria</taxon>
        <taxon>Pseudomonadati</taxon>
        <taxon>Pseudomonadota</taxon>
        <taxon>Alphaproteobacteria</taxon>
        <taxon>Sphingomonadales</taxon>
        <taxon>Erythrobacteraceae</taxon>
        <taxon>Altericroceibacterium</taxon>
    </lineage>
</organism>
<dbReference type="PROSITE" id="PS51257">
    <property type="entry name" value="PROKAR_LIPOPROTEIN"/>
    <property type="match status" value="1"/>
</dbReference>
<gene>
    <name evidence="2" type="ORF">GRI91_05095</name>
</gene>
<feature type="chain" id="PRO_5026136347" description="Lipoprotein" evidence="1">
    <location>
        <begin position="18"/>
        <end position="167"/>
    </location>
</feature>
<dbReference type="EMBL" id="WTYT01000002">
    <property type="protein sequence ID" value="MXO65123.1"/>
    <property type="molecule type" value="Genomic_DNA"/>
</dbReference>
<keyword evidence="3" id="KW-1185">Reference proteome</keyword>
<evidence type="ECO:0008006" key="4">
    <source>
        <dbReference type="Google" id="ProtNLM"/>
    </source>
</evidence>
<sequence>MKWITQSAWVLPLSVLAACSPQQSDNPAAQASATPEPASAAGLLIAPLGRGDLEQIEMPGELGCAFAPQTGQAALLVAKGFVDEESPASAVFKPNGKITLLKGGEEGGYDALINGSTFAGGDWSVTVERASDMAMSDNESPPYPALMSVSGINGEELSIDGVWTCGP</sequence>
<name>A0A6I4T4Z6_9SPHN</name>
<evidence type="ECO:0000256" key="1">
    <source>
        <dbReference type="SAM" id="SignalP"/>
    </source>
</evidence>
<comment type="caution">
    <text evidence="2">The sequence shown here is derived from an EMBL/GenBank/DDBJ whole genome shotgun (WGS) entry which is preliminary data.</text>
</comment>
<proteinExistence type="predicted"/>
<dbReference type="Proteomes" id="UP000438476">
    <property type="component" value="Unassembled WGS sequence"/>
</dbReference>
<dbReference type="OrthoDB" id="7426452at2"/>